<keyword evidence="8 18" id="KW-0479">Metal-binding</keyword>
<geneLocation type="mitochondrion" evidence="22"/>
<evidence type="ECO:0000256" key="2">
    <source>
        <dbReference type="ARBA" id="ARBA00007866"/>
    </source>
</evidence>
<evidence type="ECO:0000256" key="7">
    <source>
        <dbReference type="ARBA" id="ARBA00022692"/>
    </source>
</evidence>
<keyword evidence="9 18" id="KW-0999">Mitochondrion inner membrane</keyword>
<reference evidence="22" key="1">
    <citation type="submission" date="2014-03" db="EMBL/GenBank/DDBJ databases">
        <authorList>
            <person name="Que S."/>
            <person name="Xia B."/>
        </authorList>
    </citation>
    <scope>NUCLEOTIDE SEQUENCE</scope>
</reference>
<evidence type="ECO:0000313" key="22">
    <source>
        <dbReference type="EMBL" id="AIB08701.1"/>
    </source>
</evidence>
<dbReference type="PROSITE" id="PS00078">
    <property type="entry name" value="COX2"/>
    <property type="match status" value="1"/>
</dbReference>
<evidence type="ECO:0000256" key="11">
    <source>
        <dbReference type="ARBA" id="ARBA00022967"/>
    </source>
</evidence>
<evidence type="ECO:0000256" key="17">
    <source>
        <dbReference type="ARBA" id="ARBA00049512"/>
    </source>
</evidence>
<feature type="transmembrane region" description="Helical" evidence="19">
    <location>
        <begin position="28"/>
        <end position="47"/>
    </location>
</feature>
<sequence length="250" mass="28387">MPSWLVLGFQDSSSMSMGELSCLHDHVMTIMFSVIIFISYVMIYLLFSTKYYKFLSEGTFIETIWSMIPAFLLIILVLPSMKVLYMMEDIKSPVLSFKIVAHQWYWSYVVPLYKNFSFYLNSTSFSSYEFDSMIEDSSEGVPRLLTCSSDFFLPVDTTSRLLITSTDVIHSFALPSLGLKVDALPGRINQLFTNPSRVGLFFGQCSEICGSNHSFMPISMKISSVSDYDAVSKSYLLDVLSDNFSSSYKL</sequence>
<evidence type="ECO:0000256" key="9">
    <source>
        <dbReference type="ARBA" id="ARBA00022792"/>
    </source>
</evidence>
<dbReference type="InterPro" id="IPR036257">
    <property type="entry name" value="Cyt_c_oxidase_su2_TM_sf"/>
</dbReference>
<evidence type="ECO:0000256" key="5">
    <source>
        <dbReference type="ARBA" id="ARBA00022448"/>
    </source>
</evidence>
<protein>
    <recommendedName>
        <fullName evidence="4 18">Cytochrome c oxidase subunit 2</fullName>
    </recommendedName>
</protein>
<dbReference type="PRINTS" id="PR01166">
    <property type="entry name" value="CYCOXIDASEII"/>
</dbReference>
<keyword evidence="5 18" id="KW-0813">Transport</keyword>
<comment type="catalytic activity">
    <reaction evidence="17">
        <text>4 Fe(II)-[cytochrome c] + O2 + 8 H(+)(in) = 4 Fe(III)-[cytochrome c] + 2 H2O + 4 H(+)(out)</text>
        <dbReference type="Rhea" id="RHEA:11436"/>
        <dbReference type="Rhea" id="RHEA-COMP:10350"/>
        <dbReference type="Rhea" id="RHEA-COMP:14399"/>
        <dbReference type="ChEBI" id="CHEBI:15377"/>
        <dbReference type="ChEBI" id="CHEBI:15378"/>
        <dbReference type="ChEBI" id="CHEBI:15379"/>
        <dbReference type="ChEBI" id="CHEBI:29033"/>
        <dbReference type="ChEBI" id="CHEBI:29034"/>
        <dbReference type="EC" id="7.1.1.9"/>
    </reaction>
    <physiologicalReaction direction="left-to-right" evidence="17">
        <dbReference type="Rhea" id="RHEA:11437"/>
    </physiologicalReaction>
</comment>
<dbReference type="EMBL" id="MK393792">
    <property type="protein sequence ID" value="QIA92556.1"/>
    <property type="molecule type" value="Genomic_DNA"/>
</dbReference>
<dbReference type="PROSITE" id="PS50999">
    <property type="entry name" value="COX2_TM"/>
    <property type="match status" value="1"/>
</dbReference>
<keyword evidence="14 18" id="KW-0186">Copper</keyword>
<evidence type="ECO:0000256" key="4">
    <source>
        <dbReference type="ARBA" id="ARBA00015946"/>
    </source>
</evidence>
<dbReference type="SUPFAM" id="SSF49503">
    <property type="entry name" value="Cupredoxins"/>
    <property type="match status" value="1"/>
</dbReference>
<evidence type="ECO:0000256" key="12">
    <source>
        <dbReference type="ARBA" id="ARBA00022982"/>
    </source>
</evidence>
<evidence type="ECO:0000256" key="14">
    <source>
        <dbReference type="ARBA" id="ARBA00023008"/>
    </source>
</evidence>
<evidence type="ECO:0000256" key="19">
    <source>
        <dbReference type="SAM" id="Phobius"/>
    </source>
</evidence>
<dbReference type="SUPFAM" id="SSF81464">
    <property type="entry name" value="Cytochrome c oxidase subunit II-like, transmembrane region"/>
    <property type="match status" value="1"/>
</dbReference>
<evidence type="ECO:0000256" key="8">
    <source>
        <dbReference type="ARBA" id="ARBA00022723"/>
    </source>
</evidence>
<evidence type="ECO:0000259" key="20">
    <source>
        <dbReference type="PROSITE" id="PS50857"/>
    </source>
</evidence>
<keyword evidence="13 19" id="KW-1133">Transmembrane helix</keyword>
<evidence type="ECO:0000256" key="13">
    <source>
        <dbReference type="ARBA" id="ARBA00022989"/>
    </source>
</evidence>
<keyword evidence="15 18" id="KW-0496">Mitochondrion</keyword>
<keyword evidence="10" id="KW-0460">Magnesium</keyword>
<evidence type="ECO:0000256" key="16">
    <source>
        <dbReference type="ARBA" id="ARBA00023136"/>
    </source>
</evidence>
<dbReference type="AlphaFoldDB" id="A0A0A7CD12"/>
<dbReference type="Gene3D" id="1.10.287.90">
    <property type="match status" value="1"/>
</dbReference>
<dbReference type="PROSITE" id="PS50857">
    <property type="entry name" value="COX2_CUA"/>
    <property type="match status" value="1"/>
</dbReference>
<dbReference type="EMBL" id="KJ598129">
    <property type="protein sequence ID" value="AIB08701.1"/>
    <property type="molecule type" value="Genomic_DNA"/>
</dbReference>
<dbReference type="Gene3D" id="2.60.40.420">
    <property type="entry name" value="Cupredoxins - blue copper proteins"/>
    <property type="match status" value="1"/>
</dbReference>
<dbReference type="InterPro" id="IPR008972">
    <property type="entry name" value="Cupredoxin"/>
</dbReference>
<dbReference type="InterPro" id="IPR002429">
    <property type="entry name" value="CcO_II-like_C"/>
</dbReference>
<comment type="cofactor">
    <cofactor evidence="18">
        <name>Cu cation</name>
        <dbReference type="ChEBI" id="CHEBI:23378"/>
    </cofactor>
    <text evidence="18">Binds a copper A center.</text>
</comment>
<comment type="similarity">
    <text evidence="2 18">Belongs to the cytochrome c oxidase subunit 2 family.</text>
</comment>
<keyword evidence="12 18" id="KW-0249">Electron transport</keyword>
<comment type="function">
    <text evidence="18">Component of the cytochrome c oxidase, the last enzyme in the mitochondrial electron transport chain which drives oxidative phosphorylation. The respiratory chain contains 3 multisubunit complexes succinate dehydrogenase (complex II, CII), ubiquinol-cytochrome c oxidoreductase (cytochrome b-c1 complex, complex III, CIII) and cytochrome c oxidase (complex IV, CIV), that cooperate to transfer electrons derived from NADH and succinate to molecular oxygen, creating an electrochemical gradient over the inner membrane that drives transmembrane transport and the ATP synthase. Cytochrome c oxidase is the component of the respiratory chain that catalyzes the reduction of oxygen to water. Electrons originating from reduced cytochrome c in the intermembrane space (IMS) are transferred via the dinuclear copper A center (CU(A)) of subunit 2 and heme A of subunit 1 to the active site in subunit 1, a binuclear center (BNC) formed by heme A3 and copper B (CU(B)). The BNC reduces molecular oxygen to 2 water molecules using 4 electrons from cytochrome c in the IMS and 4 protons from the mitochondrial matrix.</text>
</comment>
<evidence type="ECO:0000256" key="1">
    <source>
        <dbReference type="ARBA" id="ARBA00004448"/>
    </source>
</evidence>
<dbReference type="Pfam" id="PF00116">
    <property type="entry name" value="COX2"/>
    <property type="match status" value="1"/>
</dbReference>
<dbReference type="GO" id="GO:0004129">
    <property type="term" value="F:cytochrome-c oxidase activity"/>
    <property type="evidence" value="ECO:0007669"/>
    <property type="project" value="UniProtKB-EC"/>
</dbReference>
<evidence type="ECO:0000313" key="23">
    <source>
        <dbReference type="EMBL" id="QIA92556.1"/>
    </source>
</evidence>
<dbReference type="PANTHER" id="PTHR22888">
    <property type="entry name" value="CYTOCHROME C OXIDASE, SUBUNIT II"/>
    <property type="match status" value="1"/>
</dbReference>
<keyword evidence="7 18" id="KW-0812">Transmembrane</keyword>
<evidence type="ECO:0000256" key="10">
    <source>
        <dbReference type="ARBA" id="ARBA00022842"/>
    </source>
</evidence>
<comment type="subunit">
    <text evidence="3">Component of the cytochrome c oxidase (complex IV, CIV), a multisubunit enzyme composed of a catalytic core of 3 subunits and several supernumerary subunits. The complex exists as a monomer or a dimer and forms supercomplexes (SCs) in the inner mitochondrial membrane with ubiquinol-cytochrome c oxidoreductase (cytochrome b-c1 complex, complex III, CIII).</text>
</comment>
<evidence type="ECO:0000259" key="21">
    <source>
        <dbReference type="PROSITE" id="PS50999"/>
    </source>
</evidence>
<comment type="subcellular location">
    <subcellularLocation>
        <location evidence="1 18">Mitochondrion inner membrane</location>
        <topology evidence="1 18">Multi-pass membrane protein</topology>
    </subcellularLocation>
</comment>
<keyword evidence="6 18" id="KW-0679">Respiratory chain</keyword>
<evidence type="ECO:0000256" key="15">
    <source>
        <dbReference type="ARBA" id="ARBA00023128"/>
    </source>
</evidence>
<dbReference type="InterPro" id="IPR045187">
    <property type="entry name" value="CcO_II"/>
</dbReference>
<dbReference type="Pfam" id="PF02790">
    <property type="entry name" value="COX2_TM"/>
    <property type="match status" value="1"/>
</dbReference>
<dbReference type="InterPro" id="IPR011759">
    <property type="entry name" value="Cyt_c_oxidase_su2_TM_dom"/>
</dbReference>
<dbReference type="PANTHER" id="PTHR22888:SF9">
    <property type="entry name" value="CYTOCHROME C OXIDASE SUBUNIT 2"/>
    <property type="match status" value="1"/>
</dbReference>
<dbReference type="GO" id="GO:0005743">
    <property type="term" value="C:mitochondrial inner membrane"/>
    <property type="evidence" value="ECO:0007669"/>
    <property type="project" value="UniProtKB-SubCell"/>
</dbReference>
<dbReference type="InterPro" id="IPR001505">
    <property type="entry name" value="Copper_CuA"/>
</dbReference>
<evidence type="ECO:0000256" key="18">
    <source>
        <dbReference type="RuleBase" id="RU000457"/>
    </source>
</evidence>
<proteinExistence type="inferred from homology"/>
<gene>
    <name evidence="22" type="primary">COXII</name>
</gene>
<dbReference type="GO" id="GO:0005507">
    <property type="term" value="F:copper ion binding"/>
    <property type="evidence" value="ECO:0007669"/>
    <property type="project" value="InterPro"/>
</dbReference>
<reference evidence="23" key="2">
    <citation type="submission" date="2019-01" db="EMBL/GenBank/DDBJ databases">
        <authorList>
            <person name="Sun E."/>
            <person name="Fang W."/>
        </authorList>
    </citation>
    <scope>NUCLEOTIDE SEQUENCE</scope>
</reference>
<name>A0A0A7CD12_TYRPU</name>
<keyword evidence="16 18" id="KW-0472">Membrane</keyword>
<evidence type="ECO:0000256" key="3">
    <source>
        <dbReference type="ARBA" id="ARBA00011164"/>
    </source>
</evidence>
<accession>A0A0A7CD12</accession>
<keyword evidence="11" id="KW-1278">Translocase</keyword>
<evidence type="ECO:0000256" key="6">
    <source>
        <dbReference type="ARBA" id="ARBA00022660"/>
    </source>
</evidence>
<organism evidence="22">
    <name type="scientific">Tyrophagus putrescentiae</name>
    <name type="common">Mold mite</name>
    <name type="synonym">Acarus putrescentiae</name>
    <dbReference type="NCBI Taxonomy" id="59818"/>
    <lineage>
        <taxon>Eukaryota</taxon>
        <taxon>Metazoa</taxon>
        <taxon>Ecdysozoa</taxon>
        <taxon>Arthropoda</taxon>
        <taxon>Chelicerata</taxon>
        <taxon>Arachnida</taxon>
        <taxon>Acari</taxon>
        <taxon>Acariformes</taxon>
        <taxon>Sarcoptiformes</taxon>
        <taxon>Astigmata</taxon>
        <taxon>Acaroidea</taxon>
        <taxon>Acaridae</taxon>
        <taxon>Tyrophaginae</taxon>
        <taxon>Tyrophagus</taxon>
    </lineage>
</organism>
<feature type="domain" description="Cytochrome oxidase subunit II transmembrane region profile" evidence="21">
    <location>
        <begin position="1"/>
        <end position="91"/>
    </location>
</feature>
<dbReference type="GO" id="GO:0042773">
    <property type="term" value="P:ATP synthesis coupled electron transport"/>
    <property type="evidence" value="ECO:0007669"/>
    <property type="project" value="TreeGrafter"/>
</dbReference>
<feature type="transmembrane region" description="Helical" evidence="19">
    <location>
        <begin position="59"/>
        <end position="78"/>
    </location>
</feature>
<feature type="domain" description="Cytochrome oxidase subunit II copper A binding" evidence="20">
    <location>
        <begin position="92"/>
        <end position="234"/>
    </location>
</feature>